<accession>A0A382GAA9</accession>
<evidence type="ECO:0000313" key="1">
    <source>
        <dbReference type="EMBL" id="SVB71487.1"/>
    </source>
</evidence>
<sequence>MQDTLVIVVVNHGENADELFKNDNKKTLQFLATSTYSITLGVVDAATTGLELPPKQAGVGMARKIGMDLALPYLTGKRSLLFSTDADTMIDRQYLKIVLDYFKQHDADAAVV</sequence>
<name>A0A382GAA9_9ZZZZ</name>
<evidence type="ECO:0008006" key="2">
    <source>
        <dbReference type="Google" id="ProtNLM"/>
    </source>
</evidence>
<dbReference type="EMBL" id="UINC01054138">
    <property type="protein sequence ID" value="SVB71487.1"/>
    <property type="molecule type" value="Genomic_DNA"/>
</dbReference>
<dbReference type="InterPro" id="IPR029044">
    <property type="entry name" value="Nucleotide-diphossugar_trans"/>
</dbReference>
<feature type="non-terminal residue" evidence="1">
    <location>
        <position position="112"/>
    </location>
</feature>
<proteinExistence type="predicted"/>
<protein>
    <recommendedName>
        <fullName evidence="2">Glycosyltransferase 2-like domain-containing protein</fullName>
    </recommendedName>
</protein>
<dbReference type="Gene3D" id="3.90.550.10">
    <property type="entry name" value="Spore Coat Polysaccharide Biosynthesis Protein SpsA, Chain A"/>
    <property type="match status" value="1"/>
</dbReference>
<reference evidence="1" key="1">
    <citation type="submission" date="2018-05" db="EMBL/GenBank/DDBJ databases">
        <authorList>
            <person name="Lanie J.A."/>
            <person name="Ng W.-L."/>
            <person name="Kazmierczak K.M."/>
            <person name="Andrzejewski T.M."/>
            <person name="Davidsen T.M."/>
            <person name="Wayne K.J."/>
            <person name="Tettelin H."/>
            <person name="Glass J.I."/>
            <person name="Rusch D."/>
            <person name="Podicherti R."/>
            <person name="Tsui H.-C.T."/>
            <person name="Winkler M.E."/>
        </authorList>
    </citation>
    <scope>NUCLEOTIDE SEQUENCE</scope>
</reference>
<organism evidence="1">
    <name type="scientific">marine metagenome</name>
    <dbReference type="NCBI Taxonomy" id="408172"/>
    <lineage>
        <taxon>unclassified sequences</taxon>
        <taxon>metagenomes</taxon>
        <taxon>ecological metagenomes</taxon>
    </lineage>
</organism>
<dbReference type="AlphaFoldDB" id="A0A382GAA9"/>
<gene>
    <name evidence="1" type="ORF">METZ01_LOCUS224341</name>
</gene>